<name>A0A498D643_9BACI</name>
<sequence length="209" mass="23160">MSIFLSYFLLGLSLAAPIGPVNAAQLDRGIKEGFFPAWFVGLGSIIADIFYMFIVYLGIVHIVEITFVKTFLWLFGGFVLIYTGMESILSSKEIRANLERKKEPLHKSFLAGFLISISNPLTILFWVGIYGSVLAKTATTYGPQALILYSFAIFIGLFTWDISMAAVSSGFRKILNEQVLKGIALLSGLSLIGFGIYFGWQGILLLREF</sequence>
<evidence type="ECO:0000256" key="1">
    <source>
        <dbReference type="ARBA" id="ARBA00004651"/>
    </source>
</evidence>
<feature type="transmembrane region" description="Helical" evidence="6">
    <location>
        <begin position="183"/>
        <end position="206"/>
    </location>
</feature>
<feature type="signal peptide" evidence="7">
    <location>
        <begin position="1"/>
        <end position="23"/>
    </location>
</feature>
<evidence type="ECO:0000313" key="9">
    <source>
        <dbReference type="Proteomes" id="UP000270219"/>
    </source>
</evidence>
<feature type="transmembrane region" description="Helical" evidence="6">
    <location>
        <begin position="146"/>
        <end position="171"/>
    </location>
</feature>
<keyword evidence="9" id="KW-1185">Reference proteome</keyword>
<evidence type="ECO:0000256" key="6">
    <source>
        <dbReference type="SAM" id="Phobius"/>
    </source>
</evidence>
<evidence type="ECO:0000256" key="7">
    <source>
        <dbReference type="SAM" id="SignalP"/>
    </source>
</evidence>
<dbReference type="OrthoDB" id="7874789at2"/>
<dbReference type="EMBL" id="RCHR01000011">
    <property type="protein sequence ID" value="RLL40604.1"/>
    <property type="molecule type" value="Genomic_DNA"/>
</dbReference>
<evidence type="ECO:0000256" key="3">
    <source>
        <dbReference type="ARBA" id="ARBA00022692"/>
    </source>
</evidence>
<feature type="transmembrane region" description="Helical" evidence="6">
    <location>
        <begin position="33"/>
        <end position="59"/>
    </location>
</feature>
<evidence type="ECO:0000256" key="4">
    <source>
        <dbReference type="ARBA" id="ARBA00022989"/>
    </source>
</evidence>
<dbReference type="Pfam" id="PF01810">
    <property type="entry name" value="LysE"/>
    <property type="match status" value="1"/>
</dbReference>
<feature type="transmembrane region" description="Helical" evidence="6">
    <location>
        <begin position="109"/>
        <end position="134"/>
    </location>
</feature>
<dbReference type="InterPro" id="IPR001123">
    <property type="entry name" value="LeuE-type"/>
</dbReference>
<keyword evidence="4 6" id="KW-1133">Transmembrane helix</keyword>
<keyword evidence="3 6" id="KW-0812">Transmembrane</keyword>
<dbReference type="Proteomes" id="UP000270219">
    <property type="component" value="Unassembled WGS sequence"/>
</dbReference>
<dbReference type="PANTHER" id="PTHR30086:SF6">
    <property type="entry name" value="AMINO ACID EFFLUX PROTEIN YCGF-RELATED"/>
    <property type="match status" value="1"/>
</dbReference>
<proteinExistence type="predicted"/>
<feature type="transmembrane region" description="Helical" evidence="6">
    <location>
        <begin position="71"/>
        <end position="89"/>
    </location>
</feature>
<keyword evidence="2" id="KW-1003">Cell membrane</keyword>
<dbReference type="AlphaFoldDB" id="A0A498D643"/>
<comment type="subcellular location">
    <subcellularLocation>
        <location evidence="1">Cell membrane</location>
        <topology evidence="1">Multi-pass membrane protein</topology>
    </subcellularLocation>
</comment>
<evidence type="ECO:0000256" key="2">
    <source>
        <dbReference type="ARBA" id="ARBA00022475"/>
    </source>
</evidence>
<dbReference type="GO" id="GO:0015171">
    <property type="term" value="F:amino acid transmembrane transporter activity"/>
    <property type="evidence" value="ECO:0007669"/>
    <property type="project" value="TreeGrafter"/>
</dbReference>
<dbReference type="GO" id="GO:0005886">
    <property type="term" value="C:plasma membrane"/>
    <property type="evidence" value="ECO:0007669"/>
    <property type="project" value="UniProtKB-SubCell"/>
</dbReference>
<dbReference type="PANTHER" id="PTHR30086">
    <property type="entry name" value="ARGININE EXPORTER PROTEIN ARGO"/>
    <property type="match status" value="1"/>
</dbReference>
<comment type="caution">
    <text evidence="8">The sequence shown here is derived from an EMBL/GenBank/DDBJ whole genome shotgun (WGS) entry which is preliminary data.</text>
</comment>
<feature type="chain" id="PRO_5019779825" evidence="7">
    <location>
        <begin position="24"/>
        <end position="209"/>
    </location>
</feature>
<evidence type="ECO:0000256" key="5">
    <source>
        <dbReference type="ARBA" id="ARBA00023136"/>
    </source>
</evidence>
<gene>
    <name evidence="8" type="ORF">D8M04_18835</name>
</gene>
<keyword evidence="7" id="KW-0732">Signal</keyword>
<keyword evidence="5 6" id="KW-0472">Membrane</keyword>
<reference evidence="8 9" key="1">
    <citation type="submission" date="2018-10" db="EMBL/GenBank/DDBJ databases">
        <title>Oceanobacillus sp. YLB-02 draft genome.</title>
        <authorList>
            <person name="Yu L."/>
        </authorList>
    </citation>
    <scope>NUCLEOTIDE SEQUENCE [LARGE SCALE GENOMIC DNA]</scope>
    <source>
        <strain evidence="8 9">YLB-02</strain>
    </source>
</reference>
<organism evidence="8 9">
    <name type="scientific">Oceanobacillus piezotolerans</name>
    <dbReference type="NCBI Taxonomy" id="2448030"/>
    <lineage>
        <taxon>Bacteria</taxon>
        <taxon>Bacillati</taxon>
        <taxon>Bacillota</taxon>
        <taxon>Bacilli</taxon>
        <taxon>Bacillales</taxon>
        <taxon>Bacillaceae</taxon>
        <taxon>Oceanobacillus</taxon>
    </lineage>
</organism>
<evidence type="ECO:0000313" key="8">
    <source>
        <dbReference type="EMBL" id="RLL40604.1"/>
    </source>
</evidence>
<dbReference type="RefSeq" id="WP_121524956.1">
    <property type="nucleotide sequence ID" value="NZ_RCHR01000011.1"/>
</dbReference>
<protein>
    <submittedName>
        <fullName evidence="8">Amino acid transporter</fullName>
    </submittedName>
</protein>
<accession>A0A498D643</accession>